<comment type="caution">
    <text evidence="1">The sequence shown here is derived from an EMBL/GenBank/DDBJ whole genome shotgun (WGS) entry which is preliminary data.</text>
</comment>
<keyword evidence="2" id="KW-1185">Reference proteome</keyword>
<sequence>MLSAVWVSDSSVSLKPERFNTHRNARATALRSNVLLFLRTYVPRSSCPPQLSLDRFGADVSPVHSFV</sequence>
<name>A0ABR3MQV4_9TELE</name>
<gene>
    <name evidence="1" type="ORF">QQF64_002690</name>
</gene>
<reference evidence="1 2" key="1">
    <citation type="submission" date="2023-09" db="EMBL/GenBank/DDBJ databases">
        <authorList>
            <person name="Wang M."/>
        </authorList>
    </citation>
    <scope>NUCLEOTIDE SEQUENCE [LARGE SCALE GENOMIC DNA]</scope>
    <source>
        <strain evidence="1">GT-2023</strain>
        <tissue evidence="1">Liver</tissue>
    </source>
</reference>
<dbReference type="EMBL" id="JAYMGO010000010">
    <property type="protein sequence ID" value="KAL1267015.1"/>
    <property type="molecule type" value="Genomic_DNA"/>
</dbReference>
<protein>
    <submittedName>
        <fullName evidence="1">Uncharacterized protein</fullName>
    </submittedName>
</protein>
<organism evidence="1 2">
    <name type="scientific">Cirrhinus molitorella</name>
    <name type="common">mud carp</name>
    <dbReference type="NCBI Taxonomy" id="172907"/>
    <lineage>
        <taxon>Eukaryota</taxon>
        <taxon>Metazoa</taxon>
        <taxon>Chordata</taxon>
        <taxon>Craniata</taxon>
        <taxon>Vertebrata</taxon>
        <taxon>Euteleostomi</taxon>
        <taxon>Actinopterygii</taxon>
        <taxon>Neopterygii</taxon>
        <taxon>Teleostei</taxon>
        <taxon>Ostariophysi</taxon>
        <taxon>Cypriniformes</taxon>
        <taxon>Cyprinidae</taxon>
        <taxon>Labeoninae</taxon>
        <taxon>Labeonini</taxon>
        <taxon>Cirrhinus</taxon>
    </lineage>
</organism>
<proteinExistence type="predicted"/>
<dbReference type="Proteomes" id="UP001558613">
    <property type="component" value="Unassembled WGS sequence"/>
</dbReference>
<evidence type="ECO:0000313" key="2">
    <source>
        <dbReference type="Proteomes" id="UP001558613"/>
    </source>
</evidence>
<accession>A0ABR3MQV4</accession>
<evidence type="ECO:0000313" key="1">
    <source>
        <dbReference type="EMBL" id="KAL1267015.1"/>
    </source>
</evidence>